<gene>
    <name evidence="1" type="ORF">CC78DRAFT_574948</name>
</gene>
<comment type="caution">
    <text evidence="1">The sequence shown here is derived from an EMBL/GenBank/DDBJ whole genome shotgun (WGS) entry which is preliminary data.</text>
</comment>
<accession>A0A9P4NA31</accession>
<dbReference type="Proteomes" id="UP000800093">
    <property type="component" value="Unassembled WGS sequence"/>
</dbReference>
<dbReference type="EMBL" id="ML986582">
    <property type="protein sequence ID" value="KAF2269386.1"/>
    <property type="molecule type" value="Genomic_DNA"/>
</dbReference>
<evidence type="ECO:0000313" key="2">
    <source>
        <dbReference type="Proteomes" id="UP000800093"/>
    </source>
</evidence>
<protein>
    <submittedName>
        <fullName evidence="1">Uncharacterized protein</fullName>
    </submittedName>
</protein>
<evidence type="ECO:0000313" key="1">
    <source>
        <dbReference type="EMBL" id="KAF2269386.1"/>
    </source>
</evidence>
<dbReference type="AlphaFoldDB" id="A0A9P4NA31"/>
<keyword evidence="2" id="KW-1185">Reference proteome</keyword>
<name>A0A9P4NA31_9PLEO</name>
<reference evidence="2" key="1">
    <citation type="journal article" date="2020" name="Stud. Mycol.">
        <title>101 Dothideomycetes genomes: A test case for predicting lifestyles and emergence of pathogens.</title>
        <authorList>
            <person name="Haridas S."/>
            <person name="Albert R."/>
            <person name="Binder M."/>
            <person name="Bloem J."/>
            <person name="LaButti K."/>
            <person name="Salamov A."/>
            <person name="Andreopoulos B."/>
            <person name="Baker S."/>
            <person name="Barry K."/>
            <person name="Bills G."/>
            <person name="Bluhm B."/>
            <person name="Cannon C."/>
            <person name="Castanera R."/>
            <person name="Culley D."/>
            <person name="Daum C."/>
            <person name="Ezra D."/>
            <person name="Gonzalez J."/>
            <person name="Henrissat B."/>
            <person name="Kuo A."/>
            <person name="Liang C."/>
            <person name="Lipzen A."/>
            <person name="Lutzoni F."/>
            <person name="Magnuson J."/>
            <person name="Mondo S."/>
            <person name="Nolan M."/>
            <person name="Ohm R."/>
            <person name="Pangilinan J."/>
            <person name="Park H.-J."/>
            <person name="Ramirez L."/>
            <person name="Alfaro M."/>
            <person name="Sun H."/>
            <person name="Tritt A."/>
            <person name="Yoshinaga Y."/>
            <person name="Zwiers L.-H."/>
            <person name="Turgeon B."/>
            <person name="Goodwin S."/>
            <person name="Spatafora J."/>
            <person name="Crous P."/>
            <person name="Grigoriev I."/>
        </authorList>
    </citation>
    <scope>NUCLEOTIDE SEQUENCE [LARGE SCALE GENOMIC DNA]</scope>
    <source>
        <strain evidence="2">CBS 304.66</strain>
    </source>
</reference>
<dbReference type="OrthoDB" id="4342612at2759"/>
<dbReference type="InterPro" id="IPR046670">
    <property type="entry name" value="DUF6540"/>
</dbReference>
<dbReference type="Pfam" id="PF20174">
    <property type="entry name" value="DUF6540"/>
    <property type="match status" value="1"/>
</dbReference>
<sequence>MEEAMRTVRRKISEMNGPRNSIDNCELSLDILPTFKANPNIYLLTEAQAEKEPHHWILLLAYEGYAEEVYQVTGDAECRYYDQIPVANPVASNTFLKAITLAEDVDDTAPNRIKSHTKSEEPGHAPYRRSVTDNCQGWPLRVIVKLVRRELIETQIRRSQEEATAGSAVYPCSE</sequence>
<proteinExistence type="predicted"/>
<organism evidence="1 2">
    <name type="scientific">Lojkania enalia</name>
    <dbReference type="NCBI Taxonomy" id="147567"/>
    <lineage>
        <taxon>Eukaryota</taxon>
        <taxon>Fungi</taxon>
        <taxon>Dikarya</taxon>
        <taxon>Ascomycota</taxon>
        <taxon>Pezizomycotina</taxon>
        <taxon>Dothideomycetes</taxon>
        <taxon>Pleosporomycetidae</taxon>
        <taxon>Pleosporales</taxon>
        <taxon>Pleosporales incertae sedis</taxon>
        <taxon>Lojkania</taxon>
    </lineage>
</organism>